<comment type="caution">
    <text evidence="2">The sequence shown here is derived from an EMBL/GenBank/DDBJ whole genome shotgun (WGS) entry which is preliminary data.</text>
</comment>
<name>A0A936Z4S2_9BURK</name>
<sequence>MLSANQLNDAGFYWYLDAIGSPPQVVEVGGDDRLTVRFTGRAGEGALVDLAGSFVGPLRPPGAHQTLSDAEQEAVQAAVQSRTRARGPADPPDAGEGHPS</sequence>
<dbReference type="RefSeq" id="WP_201677820.1">
    <property type="nucleotide sequence ID" value="NZ_JAEQNE010000012.1"/>
</dbReference>
<dbReference type="AlphaFoldDB" id="A0A936Z4S2"/>
<gene>
    <name evidence="2" type="ORF">JJ685_28725</name>
</gene>
<evidence type="ECO:0000313" key="2">
    <source>
        <dbReference type="EMBL" id="MBL0395150.1"/>
    </source>
</evidence>
<feature type="region of interest" description="Disordered" evidence="1">
    <location>
        <begin position="59"/>
        <end position="100"/>
    </location>
</feature>
<accession>A0A936Z4S2</accession>
<dbReference type="Proteomes" id="UP000599109">
    <property type="component" value="Unassembled WGS sequence"/>
</dbReference>
<organism evidence="2 3">
    <name type="scientific">Ramlibacter monticola</name>
    <dbReference type="NCBI Taxonomy" id="1926872"/>
    <lineage>
        <taxon>Bacteria</taxon>
        <taxon>Pseudomonadati</taxon>
        <taxon>Pseudomonadota</taxon>
        <taxon>Betaproteobacteria</taxon>
        <taxon>Burkholderiales</taxon>
        <taxon>Comamonadaceae</taxon>
        <taxon>Ramlibacter</taxon>
    </lineage>
</organism>
<keyword evidence="3" id="KW-1185">Reference proteome</keyword>
<dbReference type="EMBL" id="JAEQNE010000012">
    <property type="protein sequence ID" value="MBL0395150.1"/>
    <property type="molecule type" value="Genomic_DNA"/>
</dbReference>
<evidence type="ECO:0000256" key="1">
    <source>
        <dbReference type="SAM" id="MobiDB-lite"/>
    </source>
</evidence>
<proteinExistence type="predicted"/>
<reference evidence="2 3" key="1">
    <citation type="journal article" date="2017" name="Int. J. Syst. Evol. Microbiol.">
        <title>Ramlibacter monticola sp. nov., isolated from forest soil.</title>
        <authorList>
            <person name="Chaudhary D.K."/>
            <person name="Kim J."/>
        </authorList>
    </citation>
    <scope>NUCLEOTIDE SEQUENCE [LARGE SCALE GENOMIC DNA]</scope>
    <source>
        <strain evidence="2 3">KACC 19175</strain>
    </source>
</reference>
<evidence type="ECO:0000313" key="3">
    <source>
        <dbReference type="Proteomes" id="UP000599109"/>
    </source>
</evidence>
<protein>
    <submittedName>
        <fullName evidence="2">Uncharacterized protein</fullName>
    </submittedName>
</protein>